<dbReference type="InterPro" id="IPR002563">
    <property type="entry name" value="Flavin_Rdtase-like_dom"/>
</dbReference>
<reference evidence="7 8" key="1">
    <citation type="submission" date="2020-11" db="EMBL/GenBank/DDBJ databases">
        <title>Carbohydrate-dependent, anaerobic sulfur respiration: A novel catabolism in halophilic archaea.</title>
        <authorList>
            <person name="Sorokin D.Y."/>
            <person name="Messina E."/>
            <person name="Smedile F."/>
            <person name="La Cono V."/>
            <person name="Hallsworth J.E."/>
            <person name="Yakimov M.M."/>
        </authorList>
    </citation>
    <scope>NUCLEOTIDE SEQUENCE [LARGE SCALE GENOMIC DNA]</scope>
    <source>
        <strain evidence="7 8">HSR-Est</strain>
    </source>
</reference>
<evidence type="ECO:0000256" key="3">
    <source>
        <dbReference type="ARBA" id="ARBA00022643"/>
    </source>
</evidence>
<dbReference type="Pfam" id="PF01613">
    <property type="entry name" value="Flavin_Reduct"/>
    <property type="match status" value="1"/>
</dbReference>
<comment type="similarity">
    <text evidence="4">Belongs to the flavoredoxin family.</text>
</comment>
<organism evidence="7 8">
    <name type="scientific">Halapricum desulfuricans</name>
    <dbReference type="NCBI Taxonomy" id="2841257"/>
    <lineage>
        <taxon>Archaea</taxon>
        <taxon>Methanobacteriati</taxon>
        <taxon>Methanobacteriota</taxon>
        <taxon>Stenosarchaea group</taxon>
        <taxon>Halobacteria</taxon>
        <taxon>Halobacteriales</taxon>
        <taxon>Haloarculaceae</taxon>
        <taxon>Halapricum</taxon>
    </lineage>
</organism>
<accession>A0A897NNY2</accession>
<evidence type="ECO:0000259" key="6">
    <source>
        <dbReference type="SMART" id="SM00903"/>
    </source>
</evidence>
<name>A0A897NNY2_9EURY</name>
<evidence type="ECO:0000256" key="4">
    <source>
        <dbReference type="ARBA" id="ARBA00038054"/>
    </source>
</evidence>
<sequence length="216" mass="24033">MHSRDMESEQQGLGGDHSIVELEPDDLGGYELFVTLGRLVTPRPVGWISTTSEDGQDNVAPYSFVTPASVDPPVVVFTATDHQDGTMKDTARNAIDTGEFVYNVFTAGLLEEMNDSAADVDVSEFEAADIKHTESEVVDPKRVVGCPAWLECTVRETMEIEGTQVIFGDVEHLGIREDYLDDADLPDVEHIEQRVLGHLIDEHYTRMELLEKQQPE</sequence>
<dbReference type="SMART" id="SM00903">
    <property type="entry name" value="Flavin_Reduct"/>
    <property type="match status" value="1"/>
</dbReference>
<protein>
    <submittedName>
        <fullName evidence="7">NADH-FMN oxidoreductase RutF, flavin reductase (DIM6/NTAB) family</fullName>
    </submittedName>
</protein>
<keyword evidence="2" id="KW-0285">Flavoprotein</keyword>
<evidence type="ECO:0000256" key="2">
    <source>
        <dbReference type="ARBA" id="ARBA00022630"/>
    </source>
</evidence>
<keyword evidence="3" id="KW-0288">FMN</keyword>
<dbReference type="Gene3D" id="2.30.110.10">
    <property type="entry name" value="Electron Transport, Fmn-binding Protein, Chain A"/>
    <property type="match status" value="1"/>
</dbReference>
<dbReference type="GO" id="GO:0010181">
    <property type="term" value="F:FMN binding"/>
    <property type="evidence" value="ECO:0007669"/>
    <property type="project" value="InterPro"/>
</dbReference>
<comment type="cofactor">
    <cofactor evidence="1">
        <name>FMN</name>
        <dbReference type="ChEBI" id="CHEBI:58210"/>
    </cofactor>
</comment>
<dbReference type="AlphaFoldDB" id="A0A897NNY2"/>
<evidence type="ECO:0000256" key="1">
    <source>
        <dbReference type="ARBA" id="ARBA00001917"/>
    </source>
</evidence>
<dbReference type="PANTHER" id="PTHR33798:SF5">
    <property type="entry name" value="FLAVIN REDUCTASE LIKE DOMAIN-CONTAINING PROTEIN"/>
    <property type="match status" value="1"/>
</dbReference>
<dbReference type="EMBL" id="CP064791">
    <property type="protein sequence ID" value="QSG13961.1"/>
    <property type="molecule type" value="Genomic_DNA"/>
</dbReference>
<feature type="region of interest" description="Disordered" evidence="5">
    <location>
        <begin position="1"/>
        <end position="20"/>
    </location>
</feature>
<dbReference type="SUPFAM" id="SSF50475">
    <property type="entry name" value="FMN-binding split barrel"/>
    <property type="match status" value="1"/>
</dbReference>
<dbReference type="PANTHER" id="PTHR33798">
    <property type="entry name" value="FLAVOPROTEIN OXYGENASE"/>
    <property type="match status" value="1"/>
</dbReference>
<dbReference type="Proteomes" id="UP000663292">
    <property type="component" value="Chromosome"/>
</dbReference>
<evidence type="ECO:0000256" key="5">
    <source>
        <dbReference type="SAM" id="MobiDB-lite"/>
    </source>
</evidence>
<gene>
    <name evidence="7" type="primary">rutF2</name>
    <name evidence="7" type="ORF">HSEST_0412</name>
</gene>
<evidence type="ECO:0000313" key="8">
    <source>
        <dbReference type="Proteomes" id="UP000663292"/>
    </source>
</evidence>
<keyword evidence="8" id="KW-1185">Reference proteome</keyword>
<feature type="domain" description="Flavin reductase like" evidence="6">
    <location>
        <begin position="38"/>
        <end position="196"/>
    </location>
</feature>
<evidence type="ECO:0000313" key="7">
    <source>
        <dbReference type="EMBL" id="QSG13961.1"/>
    </source>
</evidence>
<proteinExistence type="inferred from homology"/>
<dbReference type="InterPro" id="IPR012349">
    <property type="entry name" value="Split_barrel_FMN-bd"/>
</dbReference>